<organism evidence="2 3">
    <name type="scientific">Globodera rostochiensis</name>
    <name type="common">Golden nematode worm</name>
    <name type="synonym">Heterodera rostochiensis</name>
    <dbReference type="NCBI Taxonomy" id="31243"/>
    <lineage>
        <taxon>Eukaryota</taxon>
        <taxon>Metazoa</taxon>
        <taxon>Ecdysozoa</taxon>
        <taxon>Nematoda</taxon>
        <taxon>Chromadorea</taxon>
        <taxon>Rhabditida</taxon>
        <taxon>Tylenchina</taxon>
        <taxon>Tylenchomorpha</taxon>
        <taxon>Tylenchoidea</taxon>
        <taxon>Heteroderidae</taxon>
        <taxon>Heteroderinae</taxon>
        <taxon>Globodera</taxon>
    </lineage>
</organism>
<name>A0A914H1I2_GLORO</name>
<dbReference type="AlphaFoldDB" id="A0A914H1I2"/>
<protein>
    <submittedName>
        <fullName evidence="3">Uncharacterized protein</fullName>
    </submittedName>
</protein>
<dbReference type="WBParaSite" id="Gr19_v10_g13281.t1">
    <property type="protein sequence ID" value="Gr19_v10_g13281.t1"/>
    <property type="gene ID" value="Gr19_v10_g13281"/>
</dbReference>
<evidence type="ECO:0000256" key="1">
    <source>
        <dbReference type="SAM" id="MobiDB-lite"/>
    </source>
</evidence>
<proteinExistence type="predicted"/>
<accession>A0A914H1I2</accession>
<sequence length="131" mass="14888">MPPLSLSTFLSLRLPLKRCIGRALHKCPLLRQQNEAKKDGQKQKKTAVFSEEIEGLKAEATGQESEDQQLYTGEVWEEDECDSDEWPQTPSRHRPFVPPTHQFSPQSAVNIRSISLSFESVISVFVERFTG</sequence>
<reference evidence="3" key="1">
    <citation type="submission" date="2022-11" db="UniProtKB">
        <authorList>
            <consortium name="WormBaseParasite"/>
        </authorList>
    </citation>
    <scope>IDENTIFICATION</scope>
</reference>
<evidence type="ECO:0000313" key="2">
    <source>
        <dbReference type="Proteomes" id="UP000887572"/>
    </source>
</evidence>
<dbReference type="Proteomes" id="UP000887572">
    <property type="component" value="Unplaced"/>
</dbReference>
<keyword evidence="2" id="KW-1185">Reference proteome</keyword>
<feature type="region of interest" description="Disordered" evidence="1">
    <location>
        <begin position="82"/>
        <end position="102"/>
    </location>
</feature>
<evidence type="ECO:0000313" key="3">
    <source>
        <dbReference type="WBParaSite" id="Gr19_v10_g13281.t1"/>
    </source>
</evidence>